<keyword evidence="1" id="KW-0418">Kinase</keyword>
<dbReference type="AlphaFoldDB" id="A0A2A4G3P0"/>
<name>A0A2A4G3P0_9FLAO</name>
<keyword evidence="2" id="KW-1185">Reference proteome</keyword>
<dbReference type="PANTHER" id="PTHR43190:SF3">
    <property type="entry name" value="N-ACETYL-D-GLUCOSAMINE KINASE"/>
    <property type="match status" value="1"/>
</dbReference>
<dbReference type="InterPro" id="IPR043129">
    <property type="entry name" value="ATPase_NBD"/>
</dbReference>
<sequence>MILIVDSGATKADWIAMDAEGNQLFCTQTLGLSPEVLTREIILDRLANNFEISKNKEVVTHLHFYGAGCGTPRMRKFLGEIFQGFFPKAQVEVKEDTYAAIHATTKIGEQAIVCILGTGSNCSYYDGHQLFQKVKSLGYIIMDDGSGNFFGRKLIRDYYYHKMPQDLGMKFAKEYNLDADNLKENMYKQPNPNTYLATFARFIIENKEHAYCKGVIYKGLQQFVNNFIMQFELATKVPVNFVGSIAYYLQDELTEVLERNDLIKGVIRQRPIDGLLEFHKATI</sequence>
<evidence type="ECO:0000313" key="1">
    <source>
        <dbReference type="EMBL" id="PCE62580.1"/>
    </source>
</evidence>
<dbReference type="OrthoDB" id="871343at2"/>
<dbReference type="CDD" id="cd24079">
    <property type="entry name" value="ASKHA_NBD_PG1100-like"/>
    <property type="match status" value="1"/>
</dbReference>
<dbReference type="Gene3D" id="3.30.420.40">
    <property type="match status" value="2"/>
</dbReference>
<dbReference type="RefSeq" id="WP_097443668.1">
    <property type="nucleotide sequence ID" value="NZ_NBWU01000008.1"/>
</dbReference>
<dbReference type="PANTHER" id="PTHR43190">
    <property type="entry name" value="N-ACETYL-D-GLUCOSAMINE KINASE"/>
    <property type="match status" value="1"/>
</dbReference>
<dbReference type="InterPro" id="IPR052519">
    <property type="entry name" value="Euk-type_GlcNAc_Kinase"/>
</dbReference>
<organism evidence="1 2">
    <name type="scientific">Sediminicola luteus</name>
    <dbReference type="NCBI Taxonomy" id="319238"/>
    <lineage>
        <taxon>Bacteria</taxon>
        <taxon>Pseudomonadati</taxon>
        <taxon>Bacteroidota</taxon>
        <taxon>Flavobacteriia</taxon>
        <taxon>Flavobacteriales</taxon>
        <taxon>Flavobacteriaceae</taxon>
        <taxon>Sediminicola</taxon>
    </lineage>
</organism>
<dbReference type="EMBL" id="NBWU01000008">
    <property type="protein sequence ID" value="PCE62580.1"/>
    <property type="molecule type" value="Genomic_DNA"/>
</dbReference>
<keyword evidence="1" id="KW-0808">Transferase</keyword>
<gene>
    <name evidence="1" type="ORF">B7P33_18270</name>
</gene>
<reference evidence="1 2" key="1">
    <citation type="submission" date="2017-04" db="EMBL/GenBank/DDBJ databases">
        <title>A new member of the family Flavobacteriaceae isolated from ascidians.</title>
        <authorList>
            <person name="Chen L."/>
        </authorList>
    </citation>
    <scope>NUCLEOTIDE SEQUENCE [LARGE SCALE GENOMIC DNA]</scope>
    <source>
        <strain evidence="1 2">HQA918</strain>
    </source>
</reference>
<dbReference type="Proteomes" id="UP000219559">
    <property type="component" value="Unassembled WGS sequence"/>
</dbReference>
<evidence type="ECO:0000313" key="2">
    <source>
        <dbReference type="Proteomes" id="UP000219559"/>
    </source>
</evidence>
<protein>
    <submittedName>
        <fullName evidence="1">N-acetylglucosamine kinase</fullName>
    </submittedName>
</protein>
<dbReference type="Gene3D" id="1.10.720.160">
    <property type="match status" value="1"/>
</dbReference>
<comment type="caution">
    <text evidence="1">The sequence shown here is derived from an EMBL/GenBank/DDBJ whole genome shotgun (WGS) entry which is preliminary data.</text>
</comment>
<accession>A0A2A4G3P0</accession>
<proteinExistence type="predicted"/>
<dbReference type="GO" id="GO:0016301">
    <property type="term" value="F:kinase activity"/>
    <property type="evidence" value="ECO:0007669"/>
    <property type="project" value="UniProtKB-KW"/>
</dbReference>
<dbReference type="SUPFAM" id="SSF53067">
    <property type="entry name" value="Actin-like ATPase domain"/>
    <property type="match status" value="2"/>
</dbReference>